<proteinExistence type="predicted"/>
<dbReference type="EMBL" id="BLXT01003865">
    <property type="protein sequence ID" value="GFO07369.1"/>
    <property type="molecule type" value="Genomic_DNA"/>
</dbReference>
<protein>
    <submittedName>
        <fullName evidence="1">Uncharacterized protein</fullName>
    </submittedName>
</protein>
<gene>
    <name evidence="1" type="ORF">PoB_003387400</name>
</gene>
<comment type="caution">
    <text evidence="1">The sequence shown here is derived from an EMBL/GenBank/DDBJ whole genome shotgun (WGS) entry which is preliminary data.</text>
</comment>
<evidence type="ECO:0000313" key="2">
    <source>
        <dbReference type="Proteomes" id="UP000735302"/>
    </source>
</evidence>
<reference evidence="1 2" key="1">
    <citation type="journal article" date="2021" name="Elife">
        <title>Chloroplast acquisition without the gene transfer in kleptoplastic sea slugs, Plakobranchus ocellatus.</title>
        <authorList>
            <person name="Maeda T."/>
            <person name="Takahashi S."/>
            <person name="Yoshida T."/>
            <person name="Shimamura S."/>
            <person name="Takaki Y."/>
            <person name="Nagai Y."/>
            <person name="Toyoda A."/>
            <person name="Suzuki Y."/>
            <person name="Arimoto A."/>
            <person name="Ishii H."/>
            <person name="Satoh N."/>
            <person name="Nishiyama T."/>
            <person name="Hasebe M."/>
            <person name="Maruyama T."/>
            <person name="Minagawa J."/>
            <person name="Obokata J."/>
            <person name="Shigenobu S."/>
        </authorList>
    </citation>
    <scope>NUCLEOTIDE SEQUENCE [LARGE SCALE GENOMIC DNA]</scope>
</reference>
<dbReference type="AlphaFoldDB" id="A0AAV4AI57"/>
<evidence type="ECO:0000313" key="1">
    <source>
        <dbReference type="EMBL" id="GFO07369.1"/>
    </source>
</evidence>
<dbReference type="Proteomes" id="UP000735302">
    <property type="component" value="Unassembled WGS sequence"/>
</dbReference>
<sequence length="106" mass="11486">MEKEKEGYERTNSKWIWWSVESYTHRQGQTQGAIPRSAGTLLTRVLCLQPAPWSDGGPESLRSPYDGVAIHKNQTCSSSASGIGGANVSEPNMSSAGIFLSRVITS</sequence>
<name>A0AAV4AI57_9GAST</name>
<keyword evidence="2" id="KW-1185">Reference proteome</keyword>
<accession>A0AAV4AI57</accession>
<organism evidence="1 2">
    <name type="scientific">Plakobranchus ocellatus</name>
    <dbReference type="NCBI Taxonomy" id="259542"/>
    <lineage>
        <taxon>Eukaryota</taxon>
        <taxon>Metazoa</taxon>
        <taxon>Spiralia</taxon>
        <taxon>Lophotrochozoa</taxon>
        <taxon>Mollusca</taxon>
        <taxon>Gastropoda</taxon>
        <taxon>Heterobranchia</taxon>
        <taxon>Euthyneura</taxon>
        <taxon>Panpulmonata</taxon>
        <taxon>Sacoglossa</taxon>
        <taxon>Placobranchoidea</taxon>
        <taxon>Plakobranchidae</taxon>
        <taxon>Plakobranchus</taxon>
    </lineage>
</organism>